<dbReference type="InterPro" id="IPR000182">
    <property type="entry name" value="GNAT_dom"/>
</dbReference>
<dbReference type="AlphaFoldDB" id="A0A084JHB4"/>
<evidence type="ECO:0000259" key="1">
    <source>
        <dbReference type="PROSITE" id="PS51186"/>
    </source>
</evidence>
<sequence length="185" mass="21119">MSMKDDILKLVKLENSKVLILRKPTEEDAESMIEYLNIVGGESDNLLFGKNEFRLTVEQEREYIKNINENNNALMLLGIIDNQIVSVSQVSAPNRKRIAHNSELAISVKKECWSMGIGTTVMEVLIDFAKNHETIKTISLGVKASNKKAQHLYEKLGFERVGVHRNFFNIDGIYDDEILMDLYID</sequence>
<dbReference type="Pfam" id="PF00583">
    <property type="entry name" value="Acetyltransf_1"/>
    <property type="match status" value="1"/>
</dbReference>
<reference evidence="2 3" key="1">
    <citation type="submission" date="2014-07" db="EMBL/GenBank/DDBJ databases">
        <title>Draft genome of Clostridium sulfidigenes 113A isolated from sediments associated with methane hydrate from Krishna Godavari basin.</title>
        <authorList>
            <person name="Honkalas V.S."/>
            <person name="Dabir A.P."/>
            <person name="Arora P."/>
            <person name="Dhakephalkar P.K."/>
        </authorList>
    </citation>
    <scope>NUCLEOTIDE SEQUENCE [LARGE SCALE GENOMIC DNA]</scope>
    <source>
        <strain evidence="2 3">113A</strain>
    </source>
</reference>
<accession>A0A084JHB4</accession>
<dbReference type="InterPro" id="IPR016181">
    <property type="entry name" value="Acyl_CoA_acyltransferase"/>
</dbReference>
<dbReference type="GO" id="GO:0016747">
    <property type="term" value="F:acyltransferase activity, transferring groups other than amino-acyl groups"/>
    <property type="evidence" value="ECO:0007669"/>
    <property type="project" value="InterPro"/>
</dbReference>
<protein>
    <submittedName>
        <fullName evidence="2">Acetyltransferase</fullName>
    </submittedName>
</protein>
<organism evidence="2 3">
    <name type="scientific">Clostridium sulfidigenes</name>
    <dbReference type="NCBI Taxonomy" id="318464"/>
    <lineage>
        <taxon>Bacteria</taxon>
        <taxon>Bacillati</taxon>
        <taxon>Bacillota</taxon>
        <taxon>Clostridia</taxon>
        <taxon>Eubacteriales</taxon>
        <taxon>Clostridiaceae</taxon>
        <taxon>Clostridium</taxon>
    </lineage>
</organism>
<dbReference type="Gene3D" id="3.40.630.30">
    <property type="match status" value="1"/>
</dbReference>
<dbReference type="EMBL" id="JPMD01000003">
    <property type="protein sequence ID" value="KEZ88348.1"/>
    <property type="molecule type" value="Genomic_DNA"/>
</dbReference>
<dbReference type="Proteomes" id="UP000028542">
    <property type="component" value="Unassembled WGS sequence"/>
</dbReference>
<name>A0A084JHB4_9CLOT</name>
<gene>
    <name evidence="2" type="ORF">IO99_02765</name>
</gene>
<keyword evidence="3" id="KW-1185">Reference proteome</keyword>
<dbReference type="PANTHER" id="PTHR43415">
    <property type="entry name" value="SPERMIDINE N(1)-ACETYLTRANSFERASE"/>
    <property type="match status" value="1"/>
</dbReference>
<evidence type="ECO:0000313" key="3">
    <source>
        <dbReference type="Proteomes" id="UP000028542"/>
    </source>
</evidence>
<evidence type="ECO:0000313" key="2">
    <source>
        <dbReference type="EMBL" id="KEZ88348.1"/>
    </source>
</evidence>
<keyword evidence="2" id="KW-0808">Transferase</keyword>
<dbReference type="eggNOG" id="COG1247">
    <property type="taxonomic scope" value="Bacteria"/>
</dbReference>
<dbReference type="SUPFAM" id="SSF55729">
    <property type="entry name" value="Acyl-CoA N-acyltransferases (Nat)"/>
    <property type="match status" value="1"/>
</dbReference>
<dbReference type="PANTHER" id="PTHR43415:SF3">
    <property type="entry name" value="GNAT-FAMILY ACETYLTRANSFERASE"/>
    <property type="match status" value="1"/>
</dbReference>
<comment type="caution">
    <text evidence="2">The sequence shown here is derived from an EMBL/GenBank/DDBJ whole genome shotgun (WGS) entry which is preliminary data.</text>
</comment>
<dbReference type="PROSITE" id="PS51186">
    <property type="entry name" value="GNAT"/>
    <property type="match status" value="1"/>
</dbReference>
<dbReference type="STRING" id="318464.IO99_02765"/>
<proteinExistence type="predicted"/>
<feature type="domain" description="N-acetyltransferase" evidence="1">
    <location>
        <begin position="19"/>
        <end position="185"/>
    </location>
</feature>